<organism evidence="3 4">
    <name type="scientific">Actinocorallia longicatena</name>
    <dbReference type="NCBI Taxonomy" id="111803"/>
    <lineage>
        <taxon>Bacteria</taxon>
        <taxon>Bacillati</taxon>
        <taxon>Actinomycetota</taxon>
        <taxon>Actinomycetes</taxon>
        <taxon>Streptosporangiales</taxon>
        <taxon>Thermomonosporaceae</taxon>
        <taxon>Actinocorallia</taxon>
    </lineage>
</organism>
<keyword evidence="1" id="KW-0472">Membrane</keyword>
<feature type="transmembrane region" description="Helical" evidence="1">
    <location>
        <begin position="13"/>
        <end position="31"/>
    </location>
</feature>
<dbReference type="Proteomes" id="UP001501237">
    <property type="component" value="Unassembled WGS sequence"/>
</dbReference>
<dbReference type="Pfam" id="PF03707">
    <property type="entry name" value="MHYT"/>
    <property type="match status" value="3"/>
</dbReference>
<keyword evidence="1" id="KW-0812">Transmembrane</keyword>
<comment type="caution">
    <text evidence="3">The sequence shown here is derived from an EMBL/GenBank/DDBJ whole genome shotgun (WGS) entry which is preliminary data.</text>
</comment>
<evidence type="ECO:0000256" key="1">
    <source>
        <dbReference type="PROSITE-ProRule" id="PRU00244"/>
    </source>
</evidence>
<dbReference type="PROSITE" id="PS50924">
    <property type="entry name" value="MHYT"/>
    <property type="match status" value="1"/>
</dbReference>
<gene>
    <name evidence="3" type="ORF">GCM10010468_52140</name>
</gene>
<protein>
    <submittedName>
        <fullName evidence="3">MHYT domain-containing protein</fullName>
    </submittedName>
</protein>
<feature type="transmembrane region" description="Helical" evidence="1">
    <location>
        <begin position="171"/>
        <end position="194"/>
    </location>
</feature>
<dbReference type="InterPro" id="IPR005330">
    <property type="entry name" value="MHYT_dom"/>
</dbReference>
<feature type="transmembrane region" description="Helical" evidence="1">
    <location>
        <begin position="144"/>
        <end position="164"/>
    </location>
</feature>
<feature type="transmembrane region" description="Helical" evidence="1">
    <location>
        <begin position="214"/>
        <end position="235"/>
    </location>
</feature>
<keyword evidence="4" id="KW-1185">Reference proteome</keyword>
<dbReference type="RefSeq" id="WP_344833104.1">
    <property type="nucleotide sequence ID" value="NZ_BAAAUV010000014.1"/>
</dbReference>
<dbReference type="PANTHER" id="PTHR35152">
    <property type="entry name" value="DOMAIN SIGNALLING PROTEIN, PUTATIVE (AFU_ORTHOLOGUE AFUA_5G11310)-RELATED"/>
    <property type="match status" value="1"/>
</dbReference>
<sequence>MIHHFTYGPVTPVLAYAMSVFGSFLGLRAALRSRYYRDRRRAAWLTAAAVAIGGAGIWAMHFIAMLGFSITDRNIRYDVPLTVASLLIAIVVVACGLFIVGYHGVGVLQLGSAGLITGCGVAAMHYLGMAAMHVGEHVSYDRTLVVLSVVIAVVAATAALWAALSAENAWFTVGAAGVMGAAISSMHYTGMAAMNLHHVSDAVNPMEGAAQINVIIPLMMGIIVVATVISGALVLSPDLKELREEAPAH</sequence>
<evidence type="ECO:0000313" key="4">
    <source>
        <dbReference type="Proteomes" id="UP001501237"/>
    </source>
</evidence>
<dbReference type="PANTHER" id="PTHR35152:SF1">
    <property type="entry name" value="DOMAIN SIGNALLING PROTEIN, PUTATIVE (AFU_ORTHOLOGUE AFUA_5G11310)-RELATED"/>
    <property type="match status" value="1"/>
</dbReference>
<feature type="domain" description="MHYT" evidence="2">
    <location>
        <begin position="7"/>
        <end position="197"/>
    </location>
</feature>
<proteinExistence type="predicted"/>
<evidence type="ECO:0000313" key="3">
    <source>
        <dbReference type="EMBL" id="GAA3224829.1"/>
    </source>
</evidence>
<dbReference type="EMBL" id="BAAAUV010000014">
    <property type="protein sequence ID" value="GAA3224829.1"/>
    <property type="molecule type" value="Genomic_DNA"/>
</dbReference>
<evidence type="ECO:0000259" key="2">
    <source>
        <dbReference type="PROSITE" id="PS50924"/>
    </source>
</evidence>
<feature type="transmembrane region" description="Helical" evidence="1">
    <location>
        <begin position="43"/>
        <end position="70"/>
    </location>
</feature>
<name>A0ABP6QIB5_9ACTN</name>
<accession>A0ABP6QIB5</accession>
<keyword evidence="1" id="KW-1133">Transmembrane helix</keyword>
<feature type="transmembrane region" description="Helical" evidence="1">
    <location>
        <begin position="113"/>
        <end position="132"/>
    </location>
</feature>
<reference evidence="4" key="1">
    <citation type="journal article" date="2019" name="Int. J. Syst. Evol. Microbiol.">
        <title>The Global Catalogue of Microorganisms (GCM) 10K type strain sequencing project: providing services to taxonomists for standard genome sequencing and annotation.</title>
        <authorList>
            <consortium name="The Broad Institute Genomics Platform"/>
            <consortium name="The Broad Institute Genome Sequencing Center for Infectious Disease"/>
            <person name="Wu L."/>
            <person name="Ma J."/>
        </authorList>
    </citation>
    <scope>NUCLEOTIDE SEQUENCE [LARGE SCALE GENOMIC DNA]</scope>
    <source>
        <strain evidence="4">JCM 9377</strain>
    </source>
</reference>
<feature type="transmembrane region" description="Helical" evidence="1">
    <location>
        <begin position="82"/>
        <end position="101"/>
    </location>
</feature>